<evidence type="ECO:0000313" key="2">
    <source>
        <dbReference type="EMBL" id="RKH96825.1"/>
    </source>
</evidence>
<evidence type="ECO:0000256" key="1">
    <source>
        <dbReference type="SAM" id="MobiDB-lite"/>
    </source>
</evidence>
<feature type="region of interest" description="Disordered" evidence="1">
    <location>
        <begin position="84"/>
        <end position="106"/>
    </location>
</feature>
<name>A0ABX9Q9K4_9BACT</name>
<organism evidence="2 3">
    <name type="scientific">Corallococcus praedator</name>
    <dbReference type="NCBI Taxonomy" id="2316724"/>
    <lineage>
        <taxon>Bacteria</taxon>
        <taxon>Pseudomonadati</taxon>
        <taxon>Myxococcota</taxon>
        <taxon>Myxococcia</taxon>
        <taxon>Myxococcales</taxon>
        <taxon>Cystobacterineae</taxon>
        <taxon>Myxococcaceae</taxon>
        <taxon>Corallococcus</taxon>
    </lineage>
</organism>
<accession>A0ABX9Q9K4</accession>
<sequence>MSVDKAFREMIRNEIEVQLKPLRDVVSRLEAGTADLDALRSVAERLAPLAQVVGPLFGAQAPAASKVGRRPVGRPARSAVSAPVAAASVGGKRRGRKPAADGGARECAIKGCGKPSRTKGYCAAHYQKLRMLEKTNRRPEAWSDYANPNSVEDIKLPRGRAASKALAEAAQKNA</sequence>
<proteinExistence type="predicted"/>
<evidence type="ECO:0000313" key="3">
    <source>
        <dbReference type="Proteomes" id="UP000278907"/>
    </source>
</evidence>
<dbReference type="RefSeq" id="WP_120534285.1">
    <property type="nucleotide sequence ID" value="NZ_RAWI01000316.1"/>
</dbReference>
<comment type="caution">
    <text evidence="2">The sequence shown here is derived from an EMBL/GenBank/DDBJ whole genome shotgun (WGS) entry which is preliminary data.</text>
</comment>
<dbReference type="EMBL" id="RAWI01000316">
    <property type="protein sequence ID" value="RKH96825.1"/>
    <property type="molecule type" value="Genomic_DNA"/>
</dbReference>
<protein>
    <submittedName>
        <fullName evidence="2">Cell wall protein</fullName>
    </submittedName>
</protein>
<reference evidence="2 3" key="1">
    <citation type="submission" date="2018-09" db="EMBL/GenBank/DDBJ databases">
        <authorList>
            <person name="Livingstone P.G."/>
            <person name="Whitworth D.E."/>
        </authorList>
    </citation>
    <scope>NUCLEOTIDE SEQUENCE [LARGE SCALE GENOMIC DNA]</scope>
    <source>
        <strain evidence="2 3">CA031B</strain>
    </source>
</reference>
<gene>
    <name evidence="2" type="ORF">D7Y13_30570</name>
</gene>
<dbReference type="Proteomes" id="UP000278907">
    <property type="component" value="Unassembled WGS sequence"/>
</dbReference>
<keyword evidence="3" id="KW-1185">Reference proteome</keyword>